<dbReference type="EMBL" id="JBFXLR010000004">
    <property type="protein sequence ID" value="KAL2858696.1"/>
    <property type="molecule type" value="Genomic_DNA"/>
</dbReference>
<evidence type="ECO:0000313" key="2">
    <source>
        <dbReference type="Proteomes" id="UP001610444"/>
    </source>
</evidence>
<evidence type="ECO:0000313" key="1">
    <source>
        <dbReference type="EMBL" id="KAL2858696.1"/>
    </source>
</evidence>
<proteinExistence type="predicted"/>
<dbReference type="Proteomes" id="UP001610444">
    <property type="component" value="Unassembled WGS sequence"/>
</dbReference>
<protein>
    <submittedName>
        <fullName evidence="1">Uncharacterized protein</fullName>
    </submittedName>
</protein>
<organism evidence="1 2">
    <name type="scientific">Aspergillus pseudodeflectus</name>
    <dbReference type="NCBI Taxonomy" id="176178"/>
    <lineage>
        <taxon>Eukaryota</taxon>
        <taxon>Fungi</taxon>
        <taxon>Dikarya</taxon>
        <taxon>Ascomycota</taxon>
        <taxon>Pezizomycotina</taxon>
        <taxon>Eurotiomycetes</taxon>
        <taxon>Eurotiomycetidae</taxon>
        <taxon>Eurotiales</taxon>
        <taxon>Aspergillaceae</taxon>
        <taxon>Aspergillus</taxon>
        <taxon>Aspergillus subgen. Nidulantes</taxon>
    </lineage>
</organism>
<keyword evidence="2" id="KW-1185">Reference proteome</keyword>
<comment type="caution">
    <text evidence="1">The sequence shown here is derived from an EMBL/GenBank/DDBJ whole genome shotgun (WGS) entry which is preliminary data.</text>
</comment>
<dbReference type="GeneID" id="98159553"/>
<sequence>MTGQMVVETTMVSVTTLVVSEAVGHLGIVVGQAVIVEARVVRTVEVARSRGEVVVTEPPVSVFPVPVAAPTLDVSVDVVVEAVLEVVVEVVPAGGTIGPEGEIDGITGLDEGVDGGDCTVGDEADGMGGTGELVGMTGLELATELDEMIARVEGVDVGVAIGIVAGSVVGGWGVGIEEVGVKE</sequence>
<gene>
    <name evidence="1" type="ORF">BJX68DRAFT_262238</name>
</gene>
<reference evidence="1 2" key="1">
    <citation type="submission" date="2024-07" db="EMBL/GenBank/DDBJ databases">
        <title>Section-level genome sequencing and comparative genomics of Aspergillus sections Usti and Cavernicolus.</title>
        <authorList>
            <consortium name="Lawrence Berkeley National Laboratory"/>
            <person name="Nybo J.L."/>
            <person name="Vesth T.C."/>
            <person name="Theobald S."/>
            <person name="Frisvad J.C."/>
            <person name="Larsen T.O."/>
            <person name="Kjaerboelling I."/>
            <person name="Rothschild-Mancinelli K."/>
            <person name="Lyhne E.K."/>
            <person name="Kogle M.E."/>
            <person name="Barry K."/>
            <person name="Clum A."/>
            <person name="Na H."/>
            <person name="Ledsgaard L."/>
            <person name="Lin J."/>
            <person name="Lipzen A."/>
            <person name="Kuo A."/>
            <person name="Riley R."/>
            <person name="Mondo S."/>
            <person name="LaButti K."/>
            <person name="Haridas S."/>
            <person name="Pangalinan J."/>
            <person name="Salamov A.A."/>
            <person name="Simmons B.A."/>
            <person name="Magnuson J.K."/>
            <person name="Chen J."/>
            <person name="Drula E."/>
            <person name="Henrissat B."/>
            <person name="Wiebenga A."/>
            <person name="Lubbers R.J."/>
            <person name="Gomes A.C."/>
            <person name="Macurrencykelacurrency M.R."/>
            <person name="Stajich J."/>
            <person name="Grigoriev I.V."/>
            <person name="Mortensen U.H."/>
            <person name="De vries R.P."/>
            <person name="Baker S.E."/>
            <person name="Andersen M.R."/>
        </authorList>
    </citation>
    <scope>NUCLEOTIDE SEQUENCE [LARGE SCALE GENOMIC DNA]</scope>
    <source>
        <strain evidence="1 2">CBS 756.74</strain>
    </source>
</reference>
<dbReference type="RefSeq" id="XP_070903660.1">
    <property type="nucleotide sequence ID" value="XM_071044389.1"/>
</dbReference>
<name>A0ABR4L2F7_9EURO</name>
<accession>A0ABR4L2F7</accession>